<keyword evidence="4" id="KW-1185">Reference proteome</keyword>
<feature type="transmembrane region" description="Helical" evidence="1">
    <location>
        <begin position="101"/>
        <end position="123"/>
    </location>
</feature>
<dbReference type="InterPro" id="IPR000620">
    <property type="entry name" value="EamA_dom"/>
</dbReference>
<dbReference type="EMBL" id="BSNN01000002">
    <property type="protein sequence ID" value="GLQ34585.1"/>
    <property type="molecule type" value="Genomic_DNA"/>
</dbReference>
<comment type="caution">
    <text evidence="3">The sequence shown here is derived from an EMBL/GenBank/DDBJ whole genome shotgun (WGS) entry which is preliminary data.</text>
</comment>
<evidence type="ECO:0000313" key="3">
    <source>
        <dbReference type="EMBL" id="GLQ34585.1"/>
    </source>
</evidence>
<feature type="domain" description="EamA" evidence="2">
    <location>
        <begin position="163"/>
        <end position="298"/>
    </location>
</feature>
<proteinExistence type="predicted"/>
<dbReference type="Proteomes" id="UP001156694">
    <property type="component" value="Unassembled WGS sequence"/>
</dbReference>
<feature type="transmembrane region" description="Helical" evidence="1">
    <location>
        <begin position="258"/>
        <end position="276"/>
    </location>
</feature>
<sequence length="302" mass="32806">MSAWLVAQSGTETGAQLALILALFAAFMHAIFGALQKGRHDPWLSRGAIDFSYGIMALPLALFVVPWPEPHMWPIFAGMLVIHVIYKYVQAMAYSKGAFTVVYPVVRGIGPIVTVFAAGIVFGEHFAPMQWGGVALLTLAILSLAALNLRRTEQVRRSDLKQALAWAIAGGIMVASYTTYDAYGIRATADPFTFLAWFFLIDGLVVFPWIALYRWHAMAVRPEPMPLISRGVIGGIIAYLSFGSIMVATRLDSVGEAAVLRETSPVFAALIGWLFLGEKVGPLRAVFMILIALGAVIVEFGA</sequence>
<dbReference type="Gene3D" id="1.10.3730.20">
    <property type="match status" value="2"/>
</dbReference>
<feature type="transmembrane region" description="Helical" evidence="1">
    <location>
        <begin position="129"/>
        <end position="151"/>
    </location>
</feature>
<evidence type="ECO:0000259" key="2">
    <source>
        <dbReference type="Pfam" id="PF00892"/>
    </source>
</evidence>
<evidence type="ECO:0000313" key="4">
    <source>
        <dbReference type="Proteomes" id="UP001156694"/>
    </source>
</evidence>
<feature type="transmembrane region" description="Helical" evidence="1">
    <location>
        <begin position="227"/>
        <end position="246"/>
    </location>
</feature>
<dbReference type="InterPro" id="IPR037185">
    <property type="entry name" value="EmrE-like"/>
</dbReference>
<protein>
    <submittedName>
        <fullName evidence="3">Multidrug transporter</fullName>
    </submittedName>
</protein>
<reference evidence="4" key="1">
    <citation type="journal article" date="2019" name="Int. J. Syst. Evol. Microbiol.">
        <title>The Global Catalogue of Microorganisms (GCM) 10K type strain sequencing project: providing services to taxonomists for standard genome sequencing and annotation.</title>
        <authorList>
            <consortium name="The Broad Institute Genomics Platform"/>
            <consortium name="The Broad Institute Genome Sequencing Center for Infectious Disease"/>
            <person name="Wu L."/>
            <person name="Ma J."/>
        </authorList>
    </citation>
    <scope>NUCLEOTIDE SEQUENCE [LARGE SCALE GENOMIC DNA]</scope>
    <source>
        <strain evidence="4">NBRC 110140</strain>
    </source>
</reference>
<feature type="transmembrane region" description="Helical" evidence="1">
    <location>
        <begin position="283"/>
        <end position="301"/>
    </location>
</feature>
<feature type="transmembrane region" description="Helical" evidence="1">
    <location>
        <begin position="163"/>
        <end position="180"/>
    </location>
</feature>
<dbReference type="PANTHER" id="PTHR22911">
    <property type="entry name" value="ACYL-MALONYL CONDENSING ENZYME-RELATED"/>
    <property type="match status" value="1"/>
</dbReference>
<feature type="transmembrane region" description="Helical" evidence="1">
    <location>
        <begin position="47"/>
        <end position="65"/>
    </location>
</feature>
<dbReference type="Pfam" id="PF00892">
    <property type="entry name" value="EamA"/>
    <property type="match status" value="1"/>
</dbReference>
<accession>A0ABQ5VTI6</accession>
<dbReference type="SUPFAM" id="SSF103481">
    <property type="entry name" value="Multidrug resistance efflux transporter EmrE"/>
    <property type="match status" value="2"/>
</dbReference>
<feature type="transmembrane region" description="Helical" evidence="1">
    <location>
        <begin position="15"/>
        <end position="35"/>
    </location>
</feature>
<gene>
    <name evidence="3" type="ORF">GCM10007939_08680</name>
</gene>
<organism evidence="3 4">
    <name type="scientific">Amylibacter marinus</name>
    <dbReference type="NCBI Taxonomy" id="1475483"/>
    <lineage>
        <taxon>Bacteria</taxon>
        <taxon>Pseudomonadati</taxon>
        <taxon>Pseudomonadota</taxon>
        <taxon>Alphaproteobacteria</taxon>
        <taxon>Rhodobacterales</taxon>
        <taxon>Paracoccaceae</taxon>
        <taxon>Amylibacter</taxon>
    </lineage>
</organism>
<evidence type="ECO:0000256" key="1">
    <source>
        <dbReference type="SAM" id="Phobius"/>
    </source>
</evidence>
<feature type="transmembrane region" description="Helical" evidence="1">
    <location>
        <begin position="71"/>
        <end position="89"/>
    </location>
</feature>
<keyword evidence="1" id="KW-0812">Transmembrane</keyword>
<keyword evidence="1" id="KW-0472">Membrane</keyword>
<feature type="transmembrane region" description="Helical" evidence="1">
    <location>
        <begin position="192"/>
        <end position="215"/>
    </location>
</feature>
<keyword evidence="1" id="KW-1133">Transmembrane helix</keyword>
<dbReference type="RefSeq" id="WP_284376448.1">
    <property type="nucleotide sequence ID" value="NZ_BSNN01000002.1"/>
</dbReference>
<name>A0ABQ5VTI6_9RHOB</name>